<accession>A0A1G9Y1P5</accession>
<dbReference type="InterPro" id="IPR000653">
    <property type="entry name" value="DegT/StrS_aminotransferase"/>
</dbReference>
<dbReference type="Gene3D" id="3.90.1150.10">
    <property type="entry name" value="Aspartate Aminotransferase, domain 1"/>
    <property type="match status" value="1"/>
</dbReference>
<comment type="similarity">
    <text evidence="2 5">Belongs to the DegT/DnrJ/EryC1 family.</text>
</comment>
<evidence type="ECO:0000256" key="5">
    <source>
        <dbReference type="RuleBase" id="RU004508"/>
    </source>
</evidence>
<dbReference type="GO" id="GO:0008483">
    <property type="term" value="F:transaminase activity"/>
    <property type="evidence" value="ECO:0007669"/>
    <property type="project" value="TreeGrafter"/>
</dbReference>
<dbReference type="InterPro" id="IPR015421">
    <property type="entry name" value="PyrdxlP-dep_Trfase_major"/>
</dbReference>
<name>A0A1G9Y1P5_9BACL</name>
<proteinExistence type="inferred from homology"/>
<evidence type="ECO:0000256" key="3">
    <source>
        <dbReference type="PIRSR" id="PIRSR000390-1"/>
    </source>
</evidence>
<dbReference type="FunFam" id="3.40.640.10:FF:000089">
    <property type="entry name" value="Aminotransferase, DegT/DnrJ/EryC1/StrS family"/>
    <property type="match status" value="1"/>
</dbReference>
<dbReference type="Pfam" id="PF01041">
    <property type="entry name" value="DegT_DnrJ_EryC1"/>
    <property type="match status" value="1"/>
</dbReference>
<reference evidence="7" key="1">
    <citation type="submission" date="2016-10" db="EMBL/GenBank/DDBJ databases">
        <authorList>
            <person name="Varghese N."/>
            <person name="Submissions S."/>
        </authorList>
    </citation>
    <scope>NUCLEOTIDE SEQUENCE [LARGE SCALE GENOMIC DNA]</scope>
    <source>
        <strain evidence="7">CGMCC 1.6854</strain>
    </source>
</reference>
<dbReference type="InterPro" id="IPR015422">
    <property type="entry name" value="PyrdxlP-dep_Trfase_small"/>
</dbReference>
<keyword evidence="7" id="KW-1185">Reference proteome</keyword>
<dbReference type="OrthoDB" id="9810913at2"/>
<evidence type="ECO:0000256" key="1">
    <source>
        <dbReference type="ARBA" id="ARBA00022898"/>
    </source>
</evidence>
<dbReference type="GO" id="GO:0000271">
    <property type="term" value="P:polysaccharide biosynthetic process"/>
    <property type="evidence" value="ECO:0007669"/>
    <property type="project" value="TreeGrafter"/>
</dbReference>
<evidence type="ECO:0000256" key="2">
    <source>
        <dbReference type="ARBA" id="ARBA00037999"/>
    </source>
</evidence>
<dbReference type="CDD" id="cd00616">
    <property type="entry name" value="AHBA_syn"/>
    <property type="match status" value="1"/>
</dbReference>
<dbReference type="Gene3D" id="3.40.640.10">
    <property type="entry name" value="Type I PLP-dependent aspartate aminotransferase-like (Major domain)"/>
    <property type="match status" value="1"/>
</dbReference>
<dbReference type="STRING" id="459525.SAMN04488137_3128"/>
<feature type="modified residue" description="N6-(pyridoxal phosphate)lysine" evidence="4">
    <location>
        <position position="186"/>
    </location>
</feature>
<protein>
    <submittedName>
        <fullName evidence="6">dTDP-4-amino-4,6-dideoxygalactose transaminase</fullName>
    </submittedName>
</protein>
<dbReference type="PANTHER" id="PTHR30244">
    <property type="entry name" value="TRANSAMINASE"/>
    <property type="match status" value="1"/>
</dbReference>
<dbReference type="EMBL" id="FNHW01000001">
    <property type="protein sequence ID" value="SDN02561.1"/>
    <property type="molecule type" value="Genomic_DNA"/>
</dbReference>
<evidence type="ECO:0000256" key="4">
    <source>
        <dbReference type="PIRSR" id="PIRSR000390-2"/>
    </source>
</evidence>
<dbReference type="AlphaFoldDB" id="A0A1G9Y1P5"/>
<keyword evidence="1 4" id="KW-0663">Pyridoxal phosphate</keyword>
<feature type="active site" description="Proton acceptor" evidence="3">
    <location>
        <position position="186"/>
    </location>
</feature>
<sequence>MKVPMLDLSEQYQSLKEEIFASLEEIMSGSRFILGDNVKKLEQDVADYSSAKYGVGVANGSDALHISLLGCGVKAGDEVIVPAFTFFATAGAVARAGAVPVFVDIDPKTYNIDPAKIEAAVTEKTKAIIPVHLYGQMADMEPIAEIAKKHSLAIIEDAAQAIGSKYKGKNVGELGTTATYSFFPTKNLGGYGDGGMIITNDDDIAETMRVIRVHGSKPKYYHHILGYNSRLDELQAGILNVKFPHLNTWSEARREKAAVYTELLNEKLGDLVVTPFVEEHNYHVFHQYTIQVPDRSGLQEFLKEKGIGSMIYYPKPLHLQPVFSELGYKEGDLPETEKAAEAVLSLPMFPELKREQQEYVIDQIAAYFSNHPAKVKKETSFA</sequence>
<dbReference type="GO" id="GO:0030170">
    <property type="term" value="F:pyridoxal phosphate binding"/>
    <property type="evidence" value="ECO:0007669"/>
    <property type="project" value="UniProtKB-ARBA"/>
</dbReference>
<evidence type="ECO:0000313" key="6">
    <source>
        <dbReference type="EMBL" id="SDN02561.1"/>
    </source>
</evidence>
<gene>
    <name evidence="6" type="ORF">SAMN04488137_3128</name>
</gene>
<evidence type="ECO:0000313" key="7">
    <source>
        <dbReference type="Proteomes" id="UP000199544"/>
    </source>
</evidence>
<dbReference type="PANTHER" id="PTHR30244:SF36">
    <property type="entry name" value="3-OXO-GLUCOSE-6-PHOSPHATE:GLUTAMATE AMINOTRANSFERASE"/>
    <property type="match status" value="1"/>
</dbReference>
<dbReference type="PIRSF" id="PIRSF000390">
    <property type="entry name" value="PLP_StrS"/>
    <property type="match status" value="1"/>
</dbReference>
<dbReference type="InterPro" id="IPR015424">
    <property type="entry name" value="PyrdxlP-dep_Trfase"/>
</dbReference>
<dbReference type="RefSeq" id="WP_090235806.1">
    <property type="nucleotide sequence ID" value="NZ_FNHW01000001.1"/>
</dbReference>
<dbReference type="SUPFAM" id="SSF53383">
    <property type="entry name" value="PLP-dependent transferases"/>
    <property type="match status" value="1"/>
</dbReference>
<dbReference type="Proteomes" id="UP000199544">
    <property type="component" value="Unassembled WGS sequence"/>
</dbReference>
<organism evidence="6 7">
    <name type="scientific">Fictibacillus solisalsi</name>
    <dbReference type="NCBI Taxonomy" id="459525"/>
    <lineage>
        <taxon>Bacteria</taxon>
        <taxon>Bacillati</taxon>
        <taxon>Bacillota</taxon>
        <taxon>Bacilli</taxon>
        <taxon>Bacillales</taxon>
        <taxon>Fictibacillaceae</taxon>
        <taxon>Fictibacillus</taxon>
    </lineage>
</organism>